<gene>
    <name evidence="3" type="ORF">K402DRAFT_306256</name>
</gene>
<dbReference type="SUPFAM" id="SSF55729">
    <property type="entry name" value="Acyl-CoA N-acyltransferases (Nat)"/>
    <property type="match status" value="1"/>
</dbReference>
<dbReference type="CDD" id="cd04301">
    <property type="entry name" value="NAT_SF"/>
    <property type="match status" value="1"/>
</dbReference>
<proteinExistence type="predicted"/>
<name>A0A6G1H3Z3_9PEZI</name>
<dbReference type="Proteomes" id="UP000800041">
    <property type="component" value="Unassembled WGS sequence"/>
</dbReference>
<dbReference type="InterPro" id="IPR000182">
    <property type="entry name" value="GNAT_dom"/>
</dbReference>
<evidence type="ECO:0000313" key="3">
    <source>
        <dbReference type="EMBL" id="KAF1987931.1"/>
    </source>
</evidence>
<dbReference type="Gene3D" id="3.40.630.30">
    <property type="match status" value="1"/>
</dbReference>
<feature type="non-terminal residue" evidence="3">
    <location>
        <position position="226"/>
    </location>
</feature>
<feature type="domain" description="N-acetyltransferase" evidence="2">
    <location>
        <begin position="136"/>
        <end position="217"/>
    </location>
</feature>
<dbReference type="AlphaFoldDB" id="A0A6G1H3Z3"/>
<feature type="compositionally biased region" description="Gly residues" evidence="1">
    <location>
        <begin position="98"/>
        <end position="113"/>
    </location>
</feature>
<evidence type="ECO:0000313" key="4">
    <source>
        <dbReference type="Proteomes" id="UP000800041"/>
    </source>
</evidence>
<dbReference type="EMBL" id="ML977150">
    <property type="protein sequence ID" value="KAF1987931.1"/>
    <property type="molecule type" value="Genomic_DNA"/>
</dbReference>
<keyword evidence="4" id="KW-1185">Reference proteome</keyword>
<dbReference type="PROSITE" id="PS51186">
    <property type="entry name" value="GNAT"/>
    <property type="match status" value="1"/>
</dbReference>
<dbReference type="OrthoDB" id="410198at2759"/>
<feature type="non-terminal residue" evidence="3">
    <location>
        <position position="1"/>
    </location>
</feature>
<sequence>PTNTIHPATLSDLPAIANLVHASKQHLPINHVLFKDWPNEAGQKPIYTAAVEGAFKNPDVESFKVVDDASGEVVGEFVLSRKKPGLKGNADADADAGGTKGEGGDGTGGGVGGVQAPDGMVPELYHLIVKRCANLANVMKDTDHFEITHIFLIPSARKHGIGSRLIQMAKQRAKEAGVALWVVAEPETRSFFDKMGFEEMDHADFDLTEWAAEKSGYGLFRLSGML</sequence>
<keyword evidence="3" id="KW-0012">Acyltransferase</keyword>
<evidence type="ECO:0000256" key="1">
    <source>
        <dbReference type="SAM" id="MobiDB-lite"/>
    </source>
</evidence>
<organism evidence="3 4">
    <name type="scientific">Aulographum hederae CBS 113979</name>
    <dbReference type="NCBI Taxonomy" id="1176131"/>
    <lineage>
        <taxon>Eukaryota</taxon>
        <taxon>Fungi</taxon>
        <taxon>Dikarya</taxon>
        <taxon>Ascomycota</taxon>
        <taxon>Pezizomycotina</taxon>
        <taxon>Dothideomycetes</taxon>
        <taxon>Pleosporomycetidae</taxon>
        <taxon>Aulographales</taxon>
        <taxon>Aulographaceae</taxon>
    </lineage>
</organism>
<feature type="compositionally biased region" description="Low complexity" evidence="1">
    <location>
        <begin position="86"/>
        <end position="97"/>
    </location>
</feature>
<dbReference type="GO" id="GO:0016747">
    <property type="term" value="F:acyltransferase activity, transferring groups other than amino-acyl groups"/>
    <property type="evidence" value="ECO:0007669"/>
    <property type="project" value="InterPro"/>
</dbReference>
<dbReference type="Pfam" id="PF13673">
    <property type="entry name" value="Acetyltransf_10"/>
    <property type="match status" value="1"/>
</dbReference>
<dbReference type="InterPro" id="IPR016181">
    <property type="entry name" value="Acyl_CoA_acyltransferase"/>
</dbReference>
<keyword evidence="3" id="KW-0808">Transferase</keyword>
<dbReference type="PANTHER" id="PTHR42791">
    <property type="entry name" value="GNAT FAMILY ACETYLTRANSFERASE"/>
    <property type="match status" value="1"/>
</dbReference>
<accession>A0A6G1H3Z3</accession>
<dbReference type="PANTHER" id="PTHR42791:SF4">
    <property type="entry name" value="ACETYLTRANSFERASE, GNAT FAMILY FAMILY (AFU_ORTHOLOGUE AFUA_4G09540)-RELATED"/>
    <property type="match status" value="1"/>
</dbReference>
<evidence type="ECO:0000259" key="2">
    <source>
        <dbReference type="PROSITE" id="PS51186"/>
    </source>
</evidence>
<protein>
    <submittedName>
        <fullName evidence="3">Acyl-CoA N-acyltransferase</fullName>
    </submittedName>
</protein>
<reference evidence="3" key="1">
    <citation type="journal article" date="2020" name="Stud. Mycol.">
        <title>101 Dothideomycetes genomes: a test case for predicting lifestyles and emergence of pathogens.</title>
        <authorList>
            <person name="Haridas S."/>
            <person name="Albert R."/>
            <person name="Binder M."/>
            <person name="Bloem J."/>
            <person name="Labutti K."/>
            <person name="Salamov A."/>
            <person name="Andreopoulos B."/>
            <person name="Baker S."/>
            <person name="Barry K."/>
            <person name="Bills G."/>
            <person name="Bluhm B."/>
            <person name="Cannon C."/>
            <person name="Castanera R."/>
            <person name="Culley D."/>
            <person name="Daum C."/>
            <person name="Ezra D."/>
            <person name="Gonzalez J."/>
            <person name="Henrissat B."/>
            <person name="Kuo A."/>
            <person name="Liang C."/>
            <person name="Lipzen A."/>
            <person name="Lutzoni F."/>
            <person name="Magnuson J."/>
            <person name="Mondo S."/>
            <person name="Nolan M."/>
            <person name="Ohm R."/>
            <person name="Pangilinan J."/>
            <person name="Park H.-J."/>
            <person name="Ramirez L."/>
            <person name="Alfaro M."/>
            <person name="Sun H."/>
            <person name="Tritt A."/>
            <person name="Yoshinaga Y."/>
            <person name="Zwiers L.-H."/>
            <person name="Turgeon B."/>
            <person name="Goodwin S."/>
            <person name="Spatafora J."/>
            <person name="Crous P."/>
            <person name="Grigoriev I."/>
        </authorList>
    </citation>
    <scope>NUCLEOTIDE SEQUENCE</scope>
    <source>
        <strain evidence="3">CBS 113979</strain>
    </source>
</reference>
<dbReference type="InterPro" id="IPR052523">
    <property type="entry name" value="Trichothecene_AcTrans"/>
</dbReference>
<feature type="region of interest" description="Disordered" evidence="1">
    <location>
        <begin position="84"/>
        <end position="115"/>
    </location>
</feature>